<keyword evidence="2" id="KW-1185">Reference proteome</keyword>
<name>A0A8X6NUV9_NEPPI</name>
<evidence type="ECO:0000313" key="1">
    <source>
        <dbReference type="EMBL" id="GFT32931.1"/>
    </source>
</evidence>
<dbReference type="Proteomes" id="UP000887013">
    <property type="component" value="Unassembled WGS sequence"/>
</dbReference>
<evidence type="ECO:0000313" key="2">
    <source>
        <dbReference type="Proteomes" id="UP000887013"/>
    </source>
</evidence>
<dbReference type="AlphaFoldDB" id="A0A8X6NUV9"/>
<comment type="caution">
    <text evidence="1">The sequence shown here is derived from an EMBL/GenBank/DDBJ whole genome shotgun (WGS) entry which is preliminary data.</text>
</comment>
<reference evidence="1" key="1">
    <citation type="submission" date="2020-08" db="EMBL/GenBank/DDBJ databases">
        <title>Multicomponent nature underlies the extraordinary mechanical properties of spider dragline silk.</title>
        <authorList>
            <person name="Kono N."/>
            <person name="Nakamura H."/>
            <person name="Mori M."/>
            <person name="Yoshida Y."/>
            <person name="Ohtoshi R."/>
            <person name="Malay A.D."/>
            <person name="Moran D.A.P."/>
            <person name="Tomita M."/>
            <person name="Numata K."/>
            <person name="Arakawa K."/>
        </authorList>
    </citation>
    <scope>NUCLEOTIDE SEQUENCE</scope>
</reference>
<feature type="non-terminal residue" evidence="1">
    <location>
        <position position="55"/>
    </location>
</feature>
<dbReference type="EMBL" id="BMAW01108222">
    <property type="protein sequence ID" value="GFT32931.1"/>
    <property type="molecule type" value="Genomic_DNA"/>
</dbReference>
<sequence length="55" mass="6542">MEYLFLKRIEQNIIPIHCLSLSGRNLRGTISYPKNYRQNINYYGPPFVLKRDLPS</sequence>
<accession>A0A8X6NUV9</accession>
<gene>
    <name evidence="1" type="ORF">NPIL_387261</name>
</gene>
<protein>
    <submittedName>
        <fullName evidence="1">Uncharacterized protein</fullName>
    </submittedName>
</protein>
<proteinExistence type="predicted"/>
<organism evidence="1 2">
    <name type="scientific">Nephila pilipes</name>
    <name type="common">Giant wood spider</name>
    <name type="synonym">Nephila maculata</name>
    <dbReference type="NCBI Taxonomy" id="299642"/>
    <lineage>
        <taxon>Eukaryota</taxon>
        <taxon>Metazoa</taxon>
        <taxon>Ecdysozoa</taxon>
        <taxon>Arthropoda</taxon>
        <taxon>Chelicerata</taxon>
        <taxon>Arachnida</taxon>
        <taxon>Araneae</taxon>
        <taxon>Araneomorphae</taxon>
        <taxon>Entelegynae</taxon>
        <taxon>Araneoidea</taxon>
        <taxon>Nephilidae</taxon>
        <taxon>Nephila</taxon>
    </lineage>
</organism>